<name>T1FYI8_HELRO</name>
<dbReference type="FunFam" id="1.10.287.70:FF:000016">
    <property type="entry name" value="Putative potassium voltage-gated channel subfamily KQT member 2"/>
    <property type="match status" value="1"/>
</dbReference>
<feature type="transmembrane region" description="Helical" evidence="13">
    <location>
        <begin position="204"/>
        <end position="221"/>
    </location>
</feature>
<evidence type="ECO:0000256" key="3">
    <source>
        <dbReference type="ARBA" id="ARBA00022475"/>
    </source>
</evidence>
<comment type="subcellular location">
    <subcellularLocation>
        <location evidence="1">Cell membrane</location>
        <topology evidence="1">Multi-pass membrane protein</topology>
    </subcellularLocation>
</comment>
<dbReference type="InterPro" id="IPR003937">
    <property type="entry name" value="K_chnl_volt-dep_KCNQ"/>
</dbReference>
<dbReference type="PANTHER" id="PTHR47735:SF9">
    <property type="entry name" value="POTASSIUM VOLTAGE-GATED CHANNEL SUBFAMILY KQT MEMBER 4-LIKE ISOFORM X1"/>
    <property type="match status" value="1"/>
</dbReference>
<evidence type="ECO:0000256" key="12">
    <source>
        <dbReference type="ARBA" id="ARBA00034430"/>
    </source>
</evidence>
<dbReference type="CTD" id="20213886"/>
<dbReference type="GeneID" id="20213886"/>
<dbReference type="GO" id="GO:0016020">
    <property type="term" value="C:membrane"/>
    <property type="evidence" value="ECO:0000318"/>
    <property type="project" value="GO_Central"/>
</dbReference>
<dbReference type="PRINTS" id="PR00169">
    <property type="entry name" value="KCHANNEL"/>
</dbReference>
<dbReference type="Proteomes" id="UP000015101">
    <property type="component" value="Unassembled WGS sequence"/>
</dbReference>
<feature type="transmembrane region" description="Helical" evidence="13">
    <location>
        <begin position="108"/>
        <end position="128"/>
    </location>
</feature>
<reference evidence="15 17" key="2">
    <citation type="journal article" date="2013" name="Nature">
        <title>Insights into bilaterian evolution from three spiralian genomes.</title>
        <authorList>
            <person name="Simakov O."/>
            <person name="Marletaz F."/>
            <person name="Cho S.J."/>
            <person name="Edsinger-Gonzales E."/>
            <person name="Havlak P."/>
            <person name="Hellsten U."/>
            <person name="Kuo D.H."/>
            <person name="Larsson T."/>
            <person name="Lv J."/>
            <person name="Arendt D."/>
            <person name="Savage R."/>
            <person name="Osoegawa K."/>
            <person name="de Jong P."/>
            <person name="Grimwood J."/>
            <person name="Chapman J.A."/>
            <person name="Shapiro H."/>
            <person name="Aerts A."/>
            <person name="Otillar R.P."/>
            <person name="Terry A.Y."/>
            <person name="Boore J.L."/>
            <person name="Grigoriev I.V."/>
            <person name="Lindberg D.R."/>
            <person name="Seaver E.C."/>
            <person name="Weisblat D.A."/>
            <person name="Putnam N.H."/>
            <person name="Rokhsar D.S."/>
        </authorList>
    </citation>
    <scope>NUCLEOTIDE SEQUENCE</scope>
</reference>
<keyword evidence="10 13" id="KW-0472">Membrane</keyword>
<dbReference type="Gene3D" id="1.10.287.70">
    <property type="match status" value="1"/>
</dbReference>
<dbReference type="FunFam" id="1.20.120.350:FF:000017">
    <property type="entry name" value="potassium voltage-gated channel subfamily KQT member 1"/>
    <property type="match status" value="1"/>
</dbReference>
<dbReference type="GO" id="GO:0008076">
    <property type="term" value="C:voltage-gated potassium channel complex"/>
    <property type="evidence" value="ECO:0000318"/>
    <property type="project" value="GO_Central"/>
</dbReference>
<keyword evidence="6" id="KW-0851">Voltage-gated channel</keyword>
<feature type="transmembrane region" description="Helical" evidence="13">
    <location>
        <begin position="172"/>
        <end position="192"/>
    </location>
</feature>
<evidence type="ECO:0000256" key="10">
    <source>
        <dbReference type="ARBA" id="ARBA00023136"/>
    </source>
</evidence>
<reference evidence="17" key="1">
    <citation type="submission" date="2012-12" db="EMBL/GenBank/DDBJ databases">
        <authorList>
            <person name="Hellsten U."/>
            <person name="Grimwood J."/>
            <person name="Chapman J.A."/>
            <person name="Shapiro H."/>
            <person name="Aerts A."/>
            <person name="Otillar R.P."/>
            <person name="Terry A.Y."/>
            <person name="Boore J.L."/>
            <person name="Simakov O."/>
            <person name="Marletaz F."/>
            <person name="Cho S.-J."/>
            <person name="Edsinger-Gonzales E."/>
            <person name="Havlak P."/>
            <person name="Kuo D.-H."/>
            <person name="Larsson T."/>
            <person name="Lv J."/>
            <person name="Arendt D."/>
            <person name="Savage R."/>
            <person name="Osoegawa K."/>
            <person name="de Jong P."/>
            <person name="Lindberg D.R."/>
            <person name="Seaver E.C."/>
            <person name="Weisblat D.A."/>
            <person name="Putnam N.H."/>
            <person name="Grigoriev I.V."/>
            <person name="Rokhsar D.S."/>
        </authorList>
    </citation>
    <scope>NUCLEOTIDE SEQUENCE</scope>
</reference>
<keyword evidence="11" id="KW-0407">Ion channel</keyword>
<evidence type="ECO:0000256" key="6">
    <source>
        <dbReference type="ARBA" id="ARBA00022882"/>
    </source>
</evidence>
<dbReference type="AlphaFoldDB" id="T1FYI8"/>
<feature type="transmembrane region" description="Helical" evidence="13">
    <location>
        <begin position="65"/>
        <end position="87"/>
    </location>
</feature>
<dbReference type="GO" id="GO:0001508">
    <property type="term" value="P:action potential"/>
    <property type="evidence" value="ECO:0000318"/>
    <property type="project" value="GO_Central"/>
</dbReference>
<evidence type="ECO:0000313" key="16">
    <source>
        <dbReference type="EnsemblMetazoa" id="HelroP66265"/>
    </source>
</evidence>
<dbReference type="InParanoid" id="T1FYI8"/>
<keyword evidence="5 13" id="KW-0812">Transmembrane</keyword>
<dbReference type="RefSeq" id="XP_009019291.1">
    <property type="nucleotide sequence ID" value="XM_009021043.1"/>
</dbReference>
<evidence type="ECO:0000256" key="7">
    <source>
        <dbReference type="ARBA" id="ARBA00022958"/>
    </source>
</evidence>
<feature type="domain" description="Ion transport" evidence="14">
    <location>
        <begin position="37"/>
        <end position="264"/>
    </location>
</feature>
<evidence type="ECO:0000256" key="11">
    <source>
        <dbReference type="ARBA" id="ARBA00023303"/>
    </source>
</evidence>
<dbReference type="InterPro" id="IPR005821">
    <property type="entry name" value="Ion_trans_dom"/>
</dbReference>
<evidence type="ECO:0000256" key="9">
    <source>
        <dbReference type="ARBA" id="ARBA00023065"/>
    </source>
</evidence>
<keyword evidence="17" id="KW-1185">Reference proteome</keyword>
<organism evidence="16 17">
    <name type="scientific">Helobdella robusta</name>
    <name type="common">Californian leech</name>
    <dbReference type="NCBI Taxonomy" id="6412"/>
    <lineage>
        <taxon>Eukaryota</taxon>
        <taxon>Metazoa</taxon>
        <taxon>Spiralia</taxon>
        <taxon>Lophotrochozoa</taxon>
        <taxon>Annelida</taxon>
        <taxon>Clitellata</taxon>
        <taxon>Hirudinea</taxon>
        <taxon>Rhynchobdellida</taxon>
        <taxon>Glossiphoniidae</taxon>
        <taxon>Helobdella</taxon>
    </lineage>
</organism>
<evidence type="ECO:0000256" key="4">
    <source>
        <dbReference type="ARBA" id="ARBA00022538"/>
    </source>
</evidence>
<feature type="transmembrane region" description="Helical" evidence="13">
    <location>
        <begin position="233"/>
        <end position="259"/>
    </location>
</feature>
<evidence type="ECO:0000256" key="2">
    <source>
        <dbReference type="ARBA" id="ARBA00022448"/>
    </source>
</evidence>
<dbReference type="EnsemblMetazoa" id="HelroT66265">
    <property type="protein sequence ID" value="HelroP66265"/>
    <property type="gene ID" value="HelroG66265"/>
</dbReference>
<comment type="catalytic activity">
    <reaction evidence="12">
        <text>K(+)(in) = K(+)(out)</text>
        <dbReference type="Rhea" id="RHEA:29463"/>
        <dbReference type="ChEBI" id="CHEBI:29103"/>
    </reaction>
</comment>
<evidence type="ECO:0000256" key="1">
    <source>
        <dbReference type="ARBA" id="ARBA00004651"/>
    </source>
</evidence>
<dbReference type="OrthoDB" id="8879391at2759"/>
<dbReference type="SUPFAM" id="SSF81324">
    <property type="entry name" value="Voltage-gated potassium channels"/>
    <property type="match status" value="1"/>
</dbReference>
<dbReference type="eggNOG" id="KOG1419">
    <property type="taxonomic scope" value="Eukaryota"/>
</dbReference>
<dbReference type="EMBL" id="AMQM01000744">
    <property type="status" value="NOT_ANNOTATED_CDS"/>
    <property type="molecule type" value="Genomic_DNA"/>
</dbReference>
<protein>
    <recommendedName>
        <fullName evidence="14">Ion transport domain-containing protein</fullName>
    </recommendedName>
</protein>
<dbReference type="Pfam" id="PF00520">
    <property type="entry name" value="Ion_trans"/>
    <property type="match status" value="1"/>
</dbReference>
<keyword evidence="7" id="KW-0630">Potassium</keyword>
<dbReference type="HOGENOM" id="CLU_011722_1_6_1"/>
<dbReference type="GO" id="GO:0071805">
    <property type="term" value="P:potassium ion transmembrane transport"/>
    <property type="evidence" value="ECO:0000318"/>
    <property type="project" value="GO_Central"/>
</dbReference>
<sequence>MASLNRRRKDMKIRRLQASIYDFLERPKDYKSVGYQLIVFLMVFLCLLLSVFSTVEQYEHVATDALYVFELIMVVWFIIEFSFRVWSAGCRSRYQNLSGRFLFIRRPLCVLDIIVTSASIIILCLRTNGKMFATSALRGFRCFQILRMLRMDRRGGSWKLLGSVIWAHRQELFTTLYIGFLGLISFSFLIYLAEKDRNPNKFGTYLDALWWGVVTLCTVGYGDAVPVTWLGKLIASCCALLGISFFALPAGIMGSGFALKVQQQQRQKHLTRRKGPAAVLIQSLWRCHAAEKTSNFRATWMIHVTKLSPKTTGTSNS</sequence>
<keyword evidence="3" id="KW-1003">Cell membrane</keyword>
<evidence type="ECO:0000313" key="15">
    <source>
        <dbReference type="EMBL" id="ESO01883.1"/>
    </source>
</evidence>
<dbReference type="EMBL" id="KB096742">
    <property type="protein sequence ID" value="ESO01883.1"/>
    <property type="molecule type" value="Genomic_DNA"/>
</dbReference>
<evidence type="ECO:0000259" key="14">
    <source>
        <dbReference type="Pfam" id="PF00520"/>
    </source>
</evidence>
<dbReference type="OMA" id="RERRNYQ"/>
<dbReference type="Gene3D" id="6.10.140.1910">
    <property type="match status" value="1"/>
</dbReference>
<dbReference type="PANTHER" id="PTHR47735">
    <property type="entry name" value="POTASSIUM VOLTAGE-GATED CHANNEL SUBFAMILY KQT MEMBER 4"/>
    <property type="match status" value="1"/>
</dbReference>
<feature type="transmembrane region" description="Helical" evidence="13">
    <location>
        <begin position="33"/>
        <end position="53"/>
    </location>
</feature>
<keyword evidence="4" id="KW-0633">Potassium transport</keyword>
<keyword evidence="9" id="KW-0406">Ion transport</keyword>
<evidence type="ECO:0000256" key="8">
    <source>
        <dbReference type="ARBA" id="ARBA00022989"/>
    </source>
</evidence>
<dbReference type="PRINTS" id="PR01459">
    <property type="entry name" value="KCNQCHANNEL"/>
</dbReference>
<dbReference type="GO" id="GO:0005249">
    <property type="term" value="F:voltage-gated potassium channel activity"/>
    <property type="evidence" value="ECO:0007669"/>
    <property type="project" value="InterPro"/>
</dbReference>
<proteinExistence type="predicted"/>
<reference evidence="16" key="3">
    <citation type="submission" date="2015-06" db="UniProtKB">
        <authorList>
            <consortium name="EnsemblMetazoa"/>
        </authorList>
    </citation>
    <scope>IDENTIFICATION</scope>
</reference>
<evidence type="ECO:0000313" key="17">
    <source>
        <dbReference type="Proteomes" id="UP000015101"/>
    </source>
</evidence>
<dbReference type="STRING" id="6412.T1FYI8"/>
<accession>T1FYI8</accession>
<keyword evidence="8 13" id="KW-1133">Transmembrane helix</keyword>
<dbReference type="KEGG" id="hro:HELRODRAFT_66265"/>
<evidence type="ECO:0000256" key="5">
    <source>
        <dbReference type="ARBA" id="ARBA00022692"/>
    </source>
</evidence>
<gene>
    <name evidence="16" type="primary">20213886</name>
    <name evidence="15" type="ORF">HELRODRAFT_66265</name>
</gene>
<keyword evidence="2" id="KW-0813">Transport</keyword>
<evidence type="ECO:0000256" key="13">
    <source>
        <dbReference type="SAM" id="Phobius"/>
    </source>
</evidence>